<evidence type="ECO:0000313" key="2">
    <source>
        <dbReference type="EMBL" id="PYE84183.1"/>
    </source>
</evidence>
<feature type="non-terminal residue" evidence="2">
    <location>
        <position position="1"/>
    </location>
</feature>
<dbReference type="SUPFAM" id="SSF69349">
    <property type="entry name" value="Phage fibre proteins"/>
    <property type="match status" value="1"/>
</dbReference>
<dbReference type="Proteomes" id="UP000247454">
    <property type="component" value="Unassembled WGS sequence"/>
</dbReference>
<reference evidence="2 3" key="1">
    <citation type="submission" date="2018-06" db="EMBL/GenBank/DDBJ databases">
        <title>Genomic Encyclopedia of Type Strains, Phase III (KMG-III): the genomes of soil and plant-associated and newly described type strains.</title>
        <authorList>
            <person name="Whitman W."/>
        </authorList>
    </citation>
    <scope>NUCLEOTIDE SEQUENCE [LARGE SCALE GENOMIC DNA]</scope>
    <source>
        <strain evidence="2 3">ORS 1419</strain>
    </source>
</reference>
<sequence>NKTKMVIRSDTHKAKGKVGFNEISFEDENGREEIYVHAEKDRNEKVNHNHTERIDNNWVQSVGHNKAIEVTNNHDEVIGGNMTLSVGPSGIGSIVNAAFTKLTAGISGVAKGLGLPALFNPGEGNMGLFVEKNKSETVGLVSADQIGVGRYFTVGQTFEVSSGSSIAFTAEEKLTESVGKIRLIEAGEEFTVSVGPVRISANAKGELYLDAPKIFINGSELVDVKSRKIKLN</sequence>
<proteinExistence type="predicted"/>
<accession>A0A318SR87</accession>
<feature type="domain" description="Gp5/Type VI secretion system Vgr C-terminal trimerisation" evidence="1">
    <location>
        <begin position="6"/>
        <end position="88"/>
    </location>
</feature>
<keyword evidence="3" id="KW-1185">Reference proteome</keyword>
<protein>
    <recommendedName>
        <fullName evidence="1">Gp5/Type VI secretion system Vgr C-terminal trimerisation domain-containing protein</fullName>
    </recommendedName>
</protein>
<dbReference type="RefSeq" id="WP_425373601.1">
    <property type="nucleotide sequence ID" value="NZ_QJTF01000055.1"/>
</dbReference>
<dbReference type="EMBL" id="QJTF01000055">
    <property type="protein sequence ID" value="PYE84183.1"/>
    <property type="molecule type" value="Genomic_DNA"/>
</dbReference>
<name>A0A318SR87_9HYPH</name>
<dbReference type="Pfam" id="PF22178">
    <property type="entry name" value="Gp5_trimer_C"/>
    <property type="match status" value="1"/>
</dbReference>
<evidence type="ECO:0000259" key="1">
    <source>
        <dbReference type="Pfam" id="PF22178"/>
    </source>
</evidence>
<dbReference type="InterPro" id="IPR054030">
    <property type="entry name" value="Gp5_Vgr_C"/>
</dbReference>
<organism evidence="2 3">
    <name type="scientific">Phyllobacterium leguminum</name>
    <dbReference type="NCBI Taxonomy" id="314237"/>
    <lineage>
        <taxon>Bacteria</taxon>
        <taxon>Pseudomonadati</taxon>
        <taxon>Pseudomonadota</taxon>
        <taxon>Alphaproteobacteria</taxon>
        <taxon>Hyphomicrobiales</taxon>
        <taxon>Phyllobacteriaceae</taxon>
        <taxon>Phyllobacterium</taxon>
    </lineage>
</organism>
<comment type="caution">
    <text evidence="2">The sequence shown here is derived from an EMBL/GenBank/DDBJ whole genome shotgun (WGS) entry which is preliminary data.</text>
</comment>
<evidence type="ECO:0000313" key="3">
    <source>
        <dbReference type="Proteomes" id="UP000247454"/>
    </source>
</evidence>
<dbReference type="AlphaFoldDB" id="A0A318SR87"/>
<gene>
    <name evidence="2" type="ORF">C7477_1553</name>
</gene>